<sequence length="127" mass="14137">MRQRFSDLVPLESCGIKTNGVGWNVENEDDGQECRYRAPETNGNFQAGRSKLMKPTAYPMSAPRDICNTICGKLYSILERLYLSLVEHACEKAKQVLTPPSKKPSQSLDTTRPLKSFAAVIKSSTIL</sequence>
<name>A0A3D8RNY9_9HELO</name>
<protein>
    <submittedName>
        <fullName evidence="1">Uncharacterized protein</fullName>
    </submittedName>
</protein>
<dbReference type="Proteomes" id="UP000256328">
    <property type="component" value="Unassembled WGS sequence"/>
</dbReference>
<dbReference type="EMBL" id="PDLN01000009">
    <property type="protein sequence ID" value="RDW75666.1"/>
    <property type="molecule type" value="Genomic_DNA"/>
</dbReference>
<organism evidence="1 2">
    <name type="scientific">Coleophoma crateriformis</name>
    <dbReference type="NCBI Taxonomy" id="565419"/>
    <lineage>
        <taxon>Eukaryota</taxon>
        <taxon>Fungi</taxon>
        <taxon>Dikarya</taxon>
        <taxon>Ascomycota</taxon>
        <taxon>Pezizomycotina</taxon>
        <taxon>Leotiomycetes</taxon>
        <taxon>Helotiales</taxon>
        <taxon>Dermateaceae</taxon>
        <taxon>Coleophoma</taxon>
    </lineage>
</organism>
<accession>A0A3D8RNY9</accession>
<gene>
    <name evidence="1" type="ORF">BP5796_06487</name>
</gene>
<comment type="caution">
    <text evidence="1">The sequence shown here is derived from an EMBL/GenBank/DDBJ whole genome shotgun (WGS) entry which is preliminary data.</text>
</comment>
<evidence type="ECO:0000313" key="2">
    <source>
        <dbReference type="Proteomes" id="UP000256328"/>
    </source>
</evidence>
<proteinExistence type="predicted"/>
<reference evidence="1 2" key="1">
    <citation type="journal article" date="2018" name="IMA Fungus">
        <title>IMA Genome-F 9: Draft genome sequence of Annulohypoxylon stygium, Aspergillus mulundensis, Berkeleyomyces basicola (syn. Thielaviopsis basicola), Ceratocystis smalleyi, two Cercospora beticola strains, Coleophoma cylindrospora, Fusarium fracticaudum, Phialophora cf. hyalina, and Morchella septimelata.</title>
        <authorList>
            <person name="Wingfield B.D."/>
            <person name="Bills G.F."/>
            <person name="Dong Y."/>
            <person name="Huang W."/>
            <person name="Nel W.J."/>
            <person name="Swalarsk-Parry B.S."/>
            <person name="Vaghefi N."/>
            <person name="Wilken P.M."/>
            <person name="An Z."/>
            <person name="de Beer Z.W."/>
            <person name="De Vos L."/>
            <person name="Chen L."/>
            <person name="Duong T.A."/>
            <person name="Gao Y."/>
            <person name="Hammerbacher A."/>
            <person name="Kikkert J.R."/>
            <person name="Li Y."/>
            <person name="Li H."/>
            <person name="Li K."/>
            <person name="Li Q."/>
            <person name="Liu X."/>
            <person name="Ma X."/>
            <person name="Naidoo K."/>
            <person name="Pethybridge S.J."/>
            <person name="Sun J."/>
            <person name="Steenkamp E.T."/>
            <person name="van der Nest M.A."/>
            <person name="van Wyk S."/>
            <person name="Wingfield M.J."/>
            <person name="Xiong C."/>
            <person name="Yue Q."/>
            <person name="Zhang X."/>
        </authorList>
    </citation>
    <scope>NUCLEOTIDE SEQUENCE [LARGE SCALE GENOMIC DNA]</scope>
    <source>
        <strain evidence="1 2">BP5796</strain>
    </source>
</reference>
<keyword evidence="2" id="KW-1185">Reference proteome</keyword>
<evidence type="ECO:0000313" key="1">
    <source>
        <dbReference type="EMBL" id="RDW75666.1"/>
    </source>
</evidence>
<dbReference type="AlphaFoldDB" id="A0A3D8RNY9"/>